<dbReference type="InterPro" id="IPR046373">
    <property type="entry name" value="Acyl-CoA_Oxase/DH_mid-dom_sf"/>
</dbReference>
<evidence type="ECO:0000259" key="7">
    <source>
        <dbReference type="Pfam" id="PF00441"/>
    </source>
</evidence>
<dbReference type="PIRSF" id="PIRSF016578">
    <property type="entry name" value="HsaA"/>
    <property type="match status" value="1"/>
</dbReference>
<dbReference type="InterPro" id="IPR009100">
    <property type="entry name" value="AcylCoA_DH/oxidase_NM_dom_sf"/>
</dbReference>
<gene>
    <name evidence="10" type="ORF">DB32_004384</name>
</gene>
<dbReference type="FunFam" id="2.40.110.10:FF:000002">
    <property type="entry name" value="Acyl-CoA dehydrogenase fadE12"/>
    <property type="match status" value="1"/>
</dbReference>
<sequence>MLRQTVAEFARREVDPQAAEHDASGELNKPLFRTLGELGLLGITVPGEDGGAGMDTVAAVIVHHELAKYDPGFTLAYLAHSMLFVNNFYHCSNAEQRKRYLAKTISGEWIAGMGMTEPGAGTDVLGMKTTARLDGDHWVLNGTKTYITNGVEGYCFLVYAKVDGRVTAFVVDRDCPGFSTSNHIDKLGMRGSTMSELIFDNCRVPKTNLLGDIGGGVTHMMRNLEIERLTLAAMSVGIAERCVEIMIDYANERQTFGKPLSEYGQIQRYVADGYAAMEAAKALVYNVARDVSPETRNRIGSDAAKLFAAPVGKMCADYAIQVMGGAGYCREYPVERLWRDAKLIEIGGGTLEAHQKNMTKDLVRARRTA</sequence>
<comment type="cofactor">
    <cofactor evidence="1 6">
        <name>FAD</name>
        <dbReference type="ChEBI" id="CHEBI:57692"/>
    </cofactor>
</comment>
<name>A0A0F6YIM8_9BACT</name>
<dbReference type="Pfam" id="PF02771">
    <property type="entry name" value="Acyl-CoA_dh_N"/>
    <property type="match status" value="1"/>
</dbReference>
<dbReference type="STRING" id="927083.DB32_004384"/>
<evidence type="ECO:0000256" key="2">
    <source>
        <dbReference type="ARBA" id="ARBA00009347"/>
    </source>
</evidence>
<feature type="domain" description="Acyl-CoA dehydrogenase/oxidase N-terminal" evidence="9">
    <location>
        <begin position="1"/>
        <end position="108"/>
    </location>
</feature>
<evidence type="ECO:0000256" key="1">
    <source>
        <dbReference type="ARBA" id="ARBA00001974"/>
    </source>
</evidence>
<dbReference type="Gene3D" id="1.20.140.10">
    <property type="entry name" value="Butyryl-CoA Dehydrogenase, subunit A, domain 3"/>
    <property type="match status" value="1"/>
</dbReference>
<evidence type="ECO:0000256" key="6">
    <source>
        <dbReference type="RuleBase" id="RU362125"/>
    </source>
</evidence>
<dbReference type="Pfam" id="PF02770">
    <property type="entry name" value="Acyl-CoA_dh_M"/>
    <property type="match status" value="1"/>
</dbReference>
<keyword evidence="5 6" id="KW-0560">Oxidoreductase</keyword>
<evidence type="ECO:0000313" key="10">
    <source>
        <dbReference type="EMBL" id="AKF07235.1"/>
    </source>
</evidence>
<dbReference type="GO" id="GO:0050660">
    <property type="term" value="F:flavin adenine dinucleotide binding"/>
    <property type="evidence" value="ECO:0007669"/>
    <property type="project" value="InterPro"/>
</dbReference>
<dbReference type="InterPro" id="IPR009075">
    <property type="entry name" value="AcylCo_DH/oxidase_C"/>
</dbReference>
<dbReference type="GO" id="GO:0006552">
    <property type="term" value="P:L-leucine catabolic process"/>
    <property type="evidence" value="ECO:0007669"/>
    <property type="project" value="TreeGrafter"/>
</dbReference>
<dbReference type="FunFam" id="1.10.540.10:FF:000002">
    <property type="entry name" value="Acyl-CoA dehydrogenase FadE19"/>
    <property type="match status" value="1"/>
</dbReference>
<evidence type="ECO:0000256" key="3">
    <source>
        <dbReference type="ARBA" id="ARBA00022630"/>
    </source>
</evidence>
<dbReference type="InterPro" id="IPR036250">
    <property type="entry name" value="AcylCo_DH-like_C"/>
</dbReference>
<dbReference type="InterPro" id="IPR013786">
    <property type="entry name" value="AcylCoA_DH/ox_N"/>
</dbReference>
<evidence type="ECO:0000256" key="5">
    <source>
        <dbReference type="ARBA" id="ARBA00023002"/>
    </source>
</evidence>
<dbReference type="InterPro" id="IPR006089">
    <property type="entry name" value="Acyl-CoA_DH_CS"/>
</dbReference>
<evidence type="ECO:0000313" key="11">
    <source>
        <dbReference type="Proteomes" id="UP000034883"/>
    </source>
</evidence>
<dbReference type="Proteomes" id="UP000034883">
    <property type="component" value="Chromosome"/>
</dbReference>
<dbReference type="FunFam" id="1.20.140.10:FF:000001">
    <property type="entry name" value="Acyl-CoA dehydrogenase"/>
    <property type="match status" value="1"/>
</dbReference>
<evidence type="ECO:0000256" key="4">
    <source>
        <dbReference type="ARBA" id="ARBA00022827"/>
    </source>
</evidence>
<keyword evidence="3 6" id="KW-0285">Flavoprotein</keyword>
<dbReference type="InterPro" id="IPR037069">
    <property type="entry name" value="AcylCoA_DH/ox_N_sf"/>
</dbReference>
<dbReference type="PROSITE" id="PS00073">
    <property type="entry name" value="ACYL_COA_DH_2"/>
    <property type="match status" value="1"/>
</dbReference>
<dbReference type="InterPro" id="IPR006091">
    <property type="entry name" value="Acyl-CoA_Oxase/DH_mid-dom"/>
</dbReference>
<dbReference type="PANTHER" id="PTHR43884:SF12">
    <property type="entry name" value="ISOVALERYL-COA DEHYDROGENASE, MITOCHONDRIAL-RELATED"/>
    <property type="match status" value="1"/>
</dbReference>
<keyword evidence="11" id="KW-1185">Reference proteome</keyword>
<dbReference type="PANTHER" id="PTHR43884">
    <property type="entry name" value="ACYL-COA DEHYDROGENASE"/>
    <property type="match status" value="1"/>
</dbReference>
<protein>
    <submittedName>
        <fullName evidence="10">Isovaleryl-CoA dehydrogenase</fullName>
    </submittedName>
</protein>
<organism evidence="10 11">
    <name type="scientific">Sandaracinus amylolyticus</name>
    <dbReference type="NCBI Taxonomy" id="927083"/>
    <lineage>
        <taxon>Bacteria</taxon>
        <taxon>Pseudomonadati</taxon>
        <taxon>Myxococcota</taxon>
        <taxon>Polyangia</taxon>
        <taxon>Polyangiales</taxon>
        <taxon>Sandaracinaceae</taxon>
        <taxon>Sandaracinus</taxon>
    </lineage>
</organism>
<dbReference type="GO" id="GO:0008470">
    <property type="term" value="F:3-methylbutanoyl-CoA dehydrogenase activity"/>
    <property type="evidence" value="ECO:0007669"/>
    <property type="project" value="TreeGrafter"/>
</dbReference>
<reference evidence="10 11" key="1">
    <citation type="submission" date="2015-03" db="EMBL/GenBank/DDBJ databases">
        <title>Genome assembly of Sandaracinus amylolyticus DSM 53668.</title>
        <authorList>
            <person name="Sharma G."/>
            <person name="Subramanian S."/>
        </authorList>
    </citation>
    <scope>NUCLEOTIDE SEQUENCE [LARGE SCALE GENOMIC DNA]</scope>
    <source>
        <strain evidence="10 11">DSM 53668</strain>
    </source>
</reference>
<feature type="domain" description="Acyl-CoA oxidase/dehydrogenase middle" evidence="8">
    <location>
        <begin position="113"/>
        <end position="202"/>
    </location>
</feature>
<keyword evidence="4 6" id="KW-0274">FAD</keyword>
<comment type="similarity">
    <text evidence="2 6">Belongs to the acyl-CoA dehydrogenase family.</text>
</comment>
<evidence type="ECO:0000259" key="8">
    <source>
        <dbReference type="Pfam" id="PF02770"/>
    </source>
</evidence>
<dbReference type="AlphaFoldDB" id="A0A0F6YIM8"/>
<dbReference type="SUPFAM" id="SSF47203">
    <property type="entry name" value="Acyl-CoA dehydrogenase C-terminal domain-like"/>
    <property type="match status" value="1"/>
</dbReference>
<proteinExistence type="inferred from homology"/>
<dbReference type="EMBL" id="CP011125">
    <property type="protein sequence ID" value="AKF07235.1"/>
    <property type="molecule type" value="Genomic_DNA"/>
</dbReference>
<dbReference type="SUPFAM" id="SSF56645">
    <property type="entry name" value="Acyl-CoA dehydrogenase NM domain-like"/>
    <property type="match status" value="1"/>
</dbReference>
<dbReference type="Gene3D" id="2.40.110.10">
    <property type="entry name" value="Butyryl-CoA Dehydrogenase, subunit A, domain 2"/>
    <property type="match status" value="1"/>
</dbReference>
<dbReference type="Pfam" id="PF00441">
    <property type="entry name" value="Acyl-CoA_dh_1"/>
    <property type="match status" value="1"/>
</dbReference>
<dbReference type="KEGG" id="samy:DB32_004384"/>
<dbReference type="PROSITE" id="PS00072">
    <property type="entry name" value="ACYL_COA_DH_1"/>
    <property type="match status" value="1"/>
</dbReference>
<accession>A0A0F6YIM8</accession>
<feature type="domain" description="Acyl-CoA dehydrogenase/oxidase C-terminal" evidence="7">
    <location>
        <begin position="214"/>
        <end position="360"/>
    </location>
</feature>
<evidence type="ECO:0000259" key="9">
    <source>
        <dbReference type="Pfam" id="PF02771"/>
    </source>
</evidence>
<dbReference type="Gene3D" id="1.10.540.10">
    <property type="entry name" value="Acyl-CoA dehydrogenase/oxidase, N-terminal domain"/>
    <property type="match status" value="1"/>
</dbReference>